<dbReference type="OrthoDB" id="9804079at2"/>
<feature type="domain" description="DUF403" evidence="1">
    <location>
        <begin position="543"/>
        <end position="856"/>
    </location>
</feature>
<proteinExistence type="predicted"/>
<dbReference type="PANTHER" id="PTHR34595">
    <property type="entry name" value="BLR5612 PROTEIN"/>
    <property type="match status" value="1"/>
</dbReference>
<dbReference type="Gene3D" id="3.40.50.11290">
    <property type="match status" value="1"/>
</dbReference>
<name>A0A1H8J087_9BURK</name>
<dbReference type="STRING" id="1121117.SAMN02745977_01940"/>
<evidence type="ECO:0000313" key="4">
    <source>
        <dbReference type="Proteomes" id="UP000199531"/>
    </source>
</evidence>
<keyword evidence="4" id="KW-1185">Reference proteome</keyword>
<dbReference type="EMBL" id="FOCW01000005">
    <property type="protein sequence ID" value="SEN74390.1"/>
    <property type="molecule type" value="Genomic_DNA"/>
</dbReference>
<dbReference type="InterPro" id="IPR007296">
    <property type="entry name" value="DUF403"/>
</dbReference>
<evidence type="ECO:0000259" key="1">
    <source>
        <dbReference type="Pfam" id="PF04168"/>
    </source>
</evidence>
<dbReference type="Pfam" id="PF14403">
    <property type="entry name" value="CP_ATPgrasp_2"/>
    <property type="match status" value="1"/>
</dbReference>
<dbReference type="InterPro" id="IPR051680">
    <property type="entry name" value="ATP-dep_Glu-Cys_Ligase-2"/>
</dbReference>
<reference evidence="3 4" key="1">
    <citation type="submission" date="2016-10" db="EMBL/GenBank/DDBJ databases">
        <authorList>
            <person name="de Groot N.N."/>
        </authorList>
    </citation>
    <scope>NUCLEOTIDE SEQUENCE [LARGE SCALE GENOMIC DNA]</scope>
    <source>
        <strain evidence="3 4">DSM 15123</strain>
    </source>
</reference>
<accession>A0A1H8J087</accession>
<sequence length="868" mass="96410">MTPTFAPDSAVTPPTTLPVSGCSAPWPLPPLDHAMAAKGHFDELRGLAASTPDHGPAPAWRTFFQSLPDASPETLDRHHARLQRLIRDNGTSYTAQGDALAELRPWELNLFPLLLSHAEWHGLATGIQQRMRLLEQVMADVYGPQTLMQQGWLPPALIQGHPGYLRPMHGIMQQRYLHIAAFDLIRDSRGLWWLMAQRTQAPSGLGYLIENRHVIRQLFPDGFNQLQTATITGVYRGFLQALHQQCQQLAEGDEPLTLVLLTSGPWSKTWFEQAYLARYLGLTLVQASDLTVRGNRLYLKTLHGLVRVHGMLRRVDDSWMDALELRPESREGVPGLLQVMRDGQVVVANSPGSSFLESPALQGFLPPLARHLLGESLQIPSLPTWWCGEAAALQGVEQRLQDFAIKPTYSGSELHDSFPTRLGRQLDAQELLQLQANMRRQGDDFTVQQYAPLSQMPGWSRADDTGSGRMEMRSLVLRLFALSDGAGWSVLPGGMARLAAGTDPFTSMQSGGSSADVWITGWPTTPEPSPPPPRQDAEAEHIVSRTAENLFWLGRYTERAENAVRLQLLVLDSLQQLDRPGPALRQWLQQLLQDQQLVPCDPAPAVDLPDEQLSRLLVQQWQQPDCAAQGNVEALARTAAELRSQLPHQHWHLVQSVERHMQALRLENQQADAPITSSMDMDSQLRQLSHALAAVTGVQLDRLQRDAGWQLLMLGRWIERLSFVAGSLLPASASSTPLDRQAASTIMALFDQHLQQPRMQALGPPTAEAWHTLTGSPRHPRSLHWVLEQIRNALQALPPLPFSPEVVEPVPFPQQISQLQERLKTPAAAPSDSAEALRQCVELAIALTDNITRSYFDPVDHASRSVGA</sequence>
<dbReference type="InterPro" id="IPR025841">
    <property type="entry name" value="CP_ATPgrasp_2"/>
</dbReference>
<protein>
    <submittedName>
        <fullName evidence="3">Uncharacterized conserved protein, circularly permuted ATPgrasp superfamily</fullName>
    </submittedName>
</protein>
<feature type="domain" description="Circularly permuted ATP-grasp type 2" evidence="2">
    <location>
        <begin position="112"/>
        <end position="499"/>
    </location>
</feature>
<dbReference type="PANTHER" id="PTHR34595:SF2">
    <property type="entry name" value="BLR2978 PROTEIN"/>
    <property type="match status" value="1"/>
</dbReference>
<dbReference type="RefSeq" id="WP_091817196.1">
    <property type="nucleotide sequence ID" value="NZ_FOCW01000005.1"/>
</dbReference>
<dbReference type="SUPFAM" id="SSF56059">
    <property type="entry name" value="Glutathione synthetase ATP-binding domain-like"/>
    <property type="match status" value="1"/>
</dbReference>
<dbReference type="AlphaFoldDB" id="A0A1H8J087"/>
<evidence type="ECO:0000313" key="3">
    <source>
        <dbReference type="EMBL" id="SEN74390.1"/>
    </source>
</evidence>
<gene>
    <name evidence="3" type="ORF">SAMN02745977_01940</name>
</gene>
<dbReference type="Pfam" id="PF04168">
    <property type="entry name" value="Alpha-E"/>
    <property type="match status" value="1"/>
</dbReference>
<evidence type="ECO:0000259" key="2">
    <source>
        <dbReference type="Pfam" id="PF14403"/>
    </source>
</evidence>
<organism evidence="3 4">
    <name type="scientific">Brachymonas denitrificans DSM 15123</name>
    <dbReference type="NCBI Taxonomy" id="1121117"/>
    <lineage>
        <taxon>Bacteria</taxon>
        <taxon>Pseudomonadati</taxon>
        <taxon>Pseudomonadota</taxon>
        <taxon>Betaproteobacteria</taxon>
        <taxon>Burkholderiales</taxon>
        <taxon>Comamonadaceae</taxon>
        <taxon>Brachymonas</taxon>
    </lineage>
</organism>
<dbReference type="Proteomes" id="UP000199531">
    <property type="component" value="Unassembled WGS sequence"/>
</dbReference>